<comment type="caution">
    <text evidence="1">The sequence shown here is derived from an EMBL/GenBank/DDBJ whole genome shotgun (WGS) entry which is preliminary data.</text>
</comment>
<accession>A0A0F8VSV4</accession>
<name>A0A0F8VSV4_9ZZZZ</name>
<gene>
    <name evidence="1" type="ORF">LCGC14_3155310</name>
</gene>
<reference evidence="1" key="1">
    <citation type="journal article" date="2015" name="Nature">
        <title>Complex archaea that bridge the gap between prokaryotes and eukaryotes.</title>
        <authorList>
            <person name="Spang A."/>
            <person name="Saw J.H."/>
            <person name="Jorgensen S.L."/>
            <person name="Zaremba-Niedzwiedzka K."/>
            <person name="Martijn J."/>
            <person name="Lind A.E."/>
            <person name="van Eijk R."/>
            <person name="Schleper C."/>
            <person name="Guy L."/>
            <person name="Ettema T.J."/>
        </authorList>
    </citation>
    <scope>NUCLEOTIDE SEQUENCE</scope>
</reference>
<sequence length="47" mass="5584">KCGHQIRAHKWKLKEGELEPCLICGCKDFEEETSDRKINKRIKKGIW</sequence>
<dbReference type="AlphaFoldDB" id="A0A0F8VSV4"/>
<dbReference type="EMBL" id="LAZR01069585">
    <property type="protein sequence ID" value="KKK47428.1"/>
    <property type="molecule type" value="Genomic_DNA"/>
</dbReference>
<feature type="non-terminal residue" evidence="1">
    <location>
        <position position="1"/>
    </location>
</feature>
<evidence type="ECO:0000313" key="1">
    <source>
        <dbReference type="EMBL" id="KKK47428.1"/>
    </source>
</evidence>
<protein>
    <submittedName>
        <fullName evidence="1">Uncharacterized protein</fullName>
    </submittedName>
</protein>
<proteinExistence type="predicted"/>
<organism evidence="1">
    <name type="scientific">marine sediment metagenome</name>
    <dbReference type="NCBI Taxonomy" id="412755"/>
    <lineage>
        <taxon>unclassified sequences</taxon>
        <taxon>metagenomes</taxon>
        <taxon>ecological metagenomes</taxon>
    </lineage>
</organism>